<dbReference type="InterPro" id="IPR002575">
    <property type="entry name" value="Aminoglycoside_PTrfase"/>
</dbReference>
<comment type="caution">
    <text evidence="2">The sequence shown here is derived from an EMBL/GenBank/DDBJ whole genome shotgun (WGS) entry which is preliminary data.</text>
</comment>
<organism evidence="2">
    <name type="scientific">marine sediment metagenome</name>
    <dbReference type="NCBI Taxonomy" id="412755"/>
    <lineage>
        <taxon>unclassified sequences</taxon>
        <taxon>metagenomes</taxon>
        <taxon>ecological metagenomes</taxon>
    </lineage>
</organism>
<gene>
    <name evidence="2" type="ORF">LCGC14_2953220</name>
</gene>
<feature type="non-terminal residue" evidence="2">
    <location>
        <position position="234"/>
    </location>
</feature>
<evidence type="ECO:0000259" key="1">
    <source>
        <dbReference type="Pfam" id="PF01636"/>
    </source>
</evidence>
<sequence length="234" mass="26287">MNYDLEKIANQFQVPGDYVSAKSCGTGHINDTFAVTFNQDGRDVRYVLQRINHAVFKDPLGLMENIVRVTEHIRSKLLQRNVEDISRRVLRVFNAKDGKDHYKDDEGNFWRAMNFVEGARTYDVLESTGQAYEAAKAFGLFQSLLADLPEPALHDTIPDFHNGPKRYSAFIKALEADRCGRAVTAKKEIAFVKENGGIFNVLPELVEAGKIPVRTTHNDAKINNVTLDNETGEG</sequence>
<dbReference type="Pfam" id="PF01636">
    <property type="entry name" value="APH"/>
    <property type="match status" value="1"/>
</dbReference>
<name>A0A0F8XED3_9ZZZZ</name>
<feature type="domain" description="Aminoglycoside phosphotransferase" evidence="1">
    <location>
        <begin position="24"/>
        <end position="231"/>
    </location>
</feature>
<reference evidence="2" key="1">
    <citation type="journal article" date="2015" name="Nature">
        <title>Complex archaea that bridge the gap between prokaryotes and eukaryotes.</title>
        <authorList>
            <person name="Spang A."/>
            <person name="Saw J.H."/>
            <person name="Jorgensen S.L."/>
            <person name="Zaremba-Niedzwiedzka K."/>
            <person name="Martijn J."/>
            <person name="Lind A.E."/>
            <person name="van Eijk R."/>
            <person name="Schleper C."/>
            <person name="Guy L."/>
            <person name="Ettema T.J."/>
        </authorList>
    </citation>
    <scope>NUCLEOTIDE SEQUENCE</scope>
</reference>
<dbReference type="AlphaFoldDB" id="A0A0F8XED3"/>
<accession>A0A0F8XED3</accession>
<dbReference type="InterPro" id="IPR011009">
    <property type="entry name" value="Kinase-like_dom_sf"/>
</dbReference>
<protein>
    <recommendedName>
        <fullName evidence="1">Aminoglycoside phosphotransferase domain-containing protein</fullName>
    </recommendedName>
</protein>
<evidence type="ECO:0000313" key="2">
    <source>
        <dbReference type="EMBL" id="KKK67522.1"/>
    </source>
</evidence>
<proteinExistence type="predicted"/>
<dbReference type="SUPFAM" id="SSF56112">
    <property type="entry name" value="Protein kinase-like (PK-like)"/>
    <property type="match status" value="1"/>
</dbReference>
<dbReference type="EMBL" id="LAZR01059571">
    <property type="protein sequence ID" value="KKK67522.1"/>
    <property type="molecule type" value="Genomic_DNA"/>
</dbReference>